<gene>
    <name evidence="2" type="ORF">MIZ03_0832</name>
</gene>
<keyword evidence="3" id="KW-1185">Reference proteome</keyword>
<proteinExistence type="predicted"/>
<evidence type="ECO:0000256" key="1">
    <source>
        <dbReference type="SAM" id="Phobius"/>
    </source>
</evidence>
<keyword evidence="1" id="KW-1133">Transmembrane helix</keyword>
<evidence type="ECO:0008006" key="4">
    <source>
        <dbReference type="Google" id="ProtNLM"/>
    </source>
</evidence>
<sequence>MIVPDYWAQARRQHRASGRQVTVRRYGWSLLSAADAQAHAETRAEDALRRILAGEKLHRSEPKMAYNGADGVPIREEVLARHGEQVITRNAYGAHCLNSPNTLFADIDFQHDCPARASLLAFAVLALAAAAAGLWCQRWGVFFGLLLPALLLASPLAHGLMRLVVAARGGAEHLARQRLLGFMANHPAWGVRLYRTPAGYRLLVTHQPFDAGAAEVQRFFAAVAADPIYTRMCLNQRCFRARLTAKPWRIGIAAHMRPRPGVWPVHPQRMATRQAWITHYENRAAAFAACRYLETLGSAVVHAAVQPVLELHDRASRAHQTDLALA</sequence>
<dbReference type="Proteomes" id="UP000824366">
    <property type="component" value="Chromosome"/>
</dbReference>
<feature type="transmembrane region" description="Helical" evidence="1">
    <location>
        <begin position="117"/>
        <end position="135"/>
    </location>
</feature>
<name>A0ABN6D2V7_9BURK</name>
<reference evidence="2 3" key="1">
    <citation type="journal article" date="2021" name="Microbiol. Spectr.">
        <title>A Single Bacterium Capable of Oxidation and Reduction of Iron at Circumneutral pH.</title>
        <authorList>
            <person name="Kato S."/>
            <person name="Ohkuma M."/>
        </authorList>
    </citation>
    <scope>NUCLEOTIDE SEQUENCE [LARGE SCALE GENOMIC DNA]</scope>
    <source>
        <strain evidence="2 3">MIZ03</strain>
    </source>
</reference>
<evidence type="ECO:0000313" key="2">
    <source>
        <dbReference type="EMBL" id="BCO25953.1"/>
    </source>
</evidence>
<dbReference type="EMBL" id="AP024238">
    <property type="protein sequence ID" value="BCO25953.1"/>
    <property type="molecule type" value="Genomic_DNA"/>
</dbReference>
<keyword evidence="1" id="KW-0472">Membrane</keyword>
<evidence type="ECO:0000313" key="3">
    <source>
        <dbReference type="Proteomes" id="UP000824366"/>
    </source>
</evidence>
<keyword evidence="1" id="KW-0812">Transmembrane</keyword>
<dbReference type="RefSeq" id="WP_223908611.1">
    <property type="nucleotide sequence ID" value="NZ_AP024238.1"/>
</dbReference>
<organism evidence="2 3">
    <name type="scientific">Rhodoferax lithotrophicus</name>
    <dbReference type="NCBI Taxonomy" id="2798804"/>
    <lineage>
        <taxon>Bacteria</taxon>
        <taxon>Pseudomonadati</taxon>
        <taxon>Pseudomonadota</taxon>
        <taxon>Betaproteobacteria</taxon>
        <taxon>Burkholderiales</taxon>
        <taxon>Comamonadaceae</taxon>
        <taxon>Rhodoferax</taxon>
    </lineage>
</organism>
<feature type="transmembrane region" description="Helical" evidence="1">
    <location>
        <begin position="141"/>
        <end position="161"/>
    </location>
</feature>
<accession>A0ABN6D2V7</accession>
<protein>
    <recommendedName>
        <fullName evidence="4">Transmembrane protein</fullName>
    </recommendedName>
</protein>